<dbReference type="PROSITE" id="PS51819">
    <property type="entry name" value="VOC"/>
    <property type="match status" value="1"/>
</dbReference>
<dbReference type="EMBL" id="JBBKZU010000012">
    <property type="protein sequence ID" value="MEJ8814404.1"/>
    <property type="molecule type" value="Genomic_DNA"/>
</dbReference>
<dbReference type="Gene3D" id="3.10.180.10">
    <property type="entry name" value="2,3-Dihydroxybiphenyl 1,2-Dioxygenase, domain 1"/>
    <property type="match status" value="2"/>
</dbReference>
<evidence type="ECO:0000259" key="2">
    <source>
        <dbReference type="PROSITE" id="PS51819"/>
    </source>
</evidence>
<gene>
    <name evidence="3" type="ORF">WKW77_25225</name>
</gene>
<dbReference type="RefSeq" id="WP_340359631.1">
    <property type="nucleotide sequence ID" value="NZ_JBBKZU010000012.1"/>
</dbReference>
<protein>
    <submittedName>
        <fullName evidence="3">VOC family protein</fullName>
    </submittedName>
</protein>
<comment type="caution">
    <text evidence="3">The sequence shown here is derived from an EMBL/GenBank/DDBJ whole genome shotgun (WGS) entry which is preliminary data.</text>
</comment>
<dbReference type="InterPro" id="IPR029068">
    <property type="entry name" value="Glyas_Bleomycin-R_OHBP_Dase"/>
</dbReference>
<reference evidence="3 4" key="1">
    <citation type="submission" date="2024-03" db="EMBL/GenBank/DDBJ databases">
        <title>Novel species of the genus Variovorax.</title>
        <authorList>
            <person name="Liu Q."/>
            <person name="Xin Y.-H."/>
        </authorList>
    </citation>
    <scope>NUCLEOTIDE SEQUENCE [LARGE SCALE GENOMIC DNA]</scope>
    <source>
        <strain evidence="3 4">KACC 18899</strain>
    </source>
</reference>
<dbReference type="Pfam" id="PF00903">
    <property type="entry name" value="Glyoxalase"/>
    <property type="match status" value="1"/>
</dbReference>
<sequence length="319" mass="34883">MTAAIPTRSGVLAVHSVDEFVFSVPALEEARHFYTSFGLDVRDEGEALALYTHGHPHRWARIVAGTSKRLLWMSLGIHEADAQRFAQRLAERDIARIAPPAEADPEGFWIEGPDGLALQLKVARKCSPSQPAPREFVPACDNQGRAPSRSKAQATRPLYLSHILLFSADVDQARSFYEDVLGLRLSDKSGSVIAFLHTPHGSDHHLIALAKSNGGGLHHSSWCVPSIDAVGQGAQQMAEAGYAQGWGMGRHVLGSNYFRYVRDPWGSYAEYSYDIDFVEAGNAWPAADHPGEDSLYVWGPELPADFIANHELPAPSGNH</sequence>
<feature type="region of interest" description="Disordered" evidence="1">
    <location>
        <begin position="132"/>
        <end position="151"/>
    </location>
</feature>
<name>A0ABU8VL52_9BURK</name>
<proteinExistence type="predicted"/>
<evidence type="ECO:0000313" key="3">
    <source>
        <dbReference type="EMBL" id="MEJ8814404.1"/>
    </source>
</evidence>
<dbReference type="InterPro" id="IPR037523">
    <property type="entry name" value="VOC_core"/>
</dbReference>
<feature type="domain" description="VOC" evidence="2">
    <location>
        <begin position="159"/>
        <end position="274"/>
    </location>
</feature>
<organism evidence="3 4">
    <name type="scientific">Variovorax ureilyticus</name>
    <dbReference type="NCBI Taxonomy" id="1836198"/>
    <lineage>
        <taxon>Bacteria</taxon>
        <taxon>Pseudomonadati</taxon>
        <taxon>Pseudomonadota</taxon>
        <taxon>Betaproteobacteria</taxon>
        <taxon>Burkholderiales</taxon>
        <taxon>Comamonadaceae</taxon>
        <taxon>Variovorax</taxon>
    </lineage>
</organism>
<evidence type="ECO:0000313" key="4">
    <source>
        <dbReference type="Proteomes" id="UP001365846"/>
    </source>
</evidence>
<accession>A0ABU8VL52</accession>
<dbReference type="InterPro" id="IPR004360">
    <property type="entry name" value="Glyas_Fos-R_dOase_dom"/>
</dbReference>
<keyword evidence="4" id="KW-1185">Reference proteome</keyword>
<dbReference type="SUPFAM" id="SSF54593">
    <property type="entry name" value="Glyoxalase/Bleomycin resistance protein/Dihydroxybiphenyl dioxygenase"/>
    <property type="match status" value="1"/>
</dbReference>
<dbReference type="Proteomes" id="UP001365846">
    <property type="component" value="Unassembled WGS sequence"/>
</dbReference>
<evidence type="ECO:0000256" key="1">
    <source>
        <dbReference type="SAM" id="MobiDB-lite"/>
    </source>
</evidence>